<dbReference type="InterPro" id="IPR000276">
    <property type="entry name" value="GPCR_Rhodpsn"/>
</dbReference>
<evidence type="ECO:0000256" key="2">
    <source>
        <dbReference type="ARBA" id="ARBA00022475"/>
    </source>
</evidence>
<feature type="transmembrane region" description="Helical" evidence="10">
    <location>
        <begin position="82"/>
        <end position="106"/>
    </location>
</feature>
<reference evidence="13" key="1">
    <citation type="submission" date="2016-11" db="UniProtKB">
        <authorList>
            <consortium name="WormBaseParasite"/>
        </authorList>
    </citation>
    <scope>IDENTIFICATION</scope>
</reference>
<keyword evidence="2" id="KW-1003">Cell membrane</keyword>
<evidence type="ECO:0000256" key="9">
    <source>
        <dbReference type="RuleBase" id="RU000688"/>
    </source>
</evidence>
<feature type="transmembrane region" description="Helical" evidence="10">
    <location>
        <begin position="291"/>
        <end position="312"/>
    </location>
</feature>
<dbReference type="PRINTS" id="PR00237">
    <property type="entry name" value="GPCRRHODOPSN"/>
</dbReference>
<dbReference type="SMART" id="SM01381">
    <property type="entry name" value="7TM_GPCR_Srsx"/>
    <property type="match status" value="1"/>
</dbReference>
<feature type="domain" description="G-protein coupled receptors family 1 profile" evidence="11">
    <location>
        <begin position="61"/>
        <end position="96"/>
    </location>
</feature>
<keyword evidence="3 9" id="KW-0812">Transmembrane</keyword>
<dbReference type="InterPro" id="IPR017452">
    <property type="entry name" value="GPCR_Rhodpsn_7TM"/>
</dbReference>
<comment type="similarity">
    <text evidence="9">Belongs to the G-protein coupled receptor 1 family.</text>
</comment>
<feature type="transmembrane region" description="Helical" evidence="10">
    <location>
        <begin position="118"/>
        <end position="139"/>
    </location>
</feature>
<keyword evidence="8 9" id="KW-0807">Transducer</keyword>
<dbReference type="PROSITE" id="PS00237">
    <property type="entry name" value="G_PROTEIN_RECEP_F1_1"/>
    <property type="match status" value="1"/>
</dbReference>
<feature type="transmembrane region" description="Helical" evidence="10">
    <location>
        <begin position="48"/>
        <end position="70"/>
    </location>
</feature>
<evidence type="ECO:0000256" key="10">
    <source>
        <dbReference type="SAM" id="Phobius"/>
    </source>
</evidence>
<feature type="domain" description="G-protein coupled receptors family 1 profile" evidence="11">
    <location>
        <begin position="97"/>
        <end position="344"/>
    </location>
</feature>
<evidence type="ECO:0000313" key="13">
    <source>
        <dbReference type="WBParaSite" id="L893_g21350.t2"/>
    </source>
</evidence>
<accession>A0A1I7YZB7</accession>
<dbReference type="WBParaSite" id="L893_g21350.t2">
    <property type="protein sequence ID" value="L893_g21350.t2"/>
    <property type="gene ID" value="L893_g21350"/>
</dbReference>
<comment type="subcellular location">
    <subcellularLocation>
        <location evidence="1">Cell membrane</location>
        <topology evidence="1">Multi-pass membrane protein</topology>
    </subcellularLocation>
</comment>
<dbReference type="InterPro" id="IPR050569">
    <property type="entry name" value="TAAR"/>
</dbReference>
<sequence>MSINPSTYAFERQVLSGRVHSKEENVHSQLGFQTMASDLYNQNIYLNVVLRSILGILSAFGNALVIFIIFRNKNALKDGFNVLLLQLALGDFFIAFGNALVIFIIFRNKNALKDGFNVLLLQLALGDFFIGFGNIFRVLESLLVHFKVLAVTPINCFVPEIPLLIGLNLSQLIMFLIAVDRFICITQLHGTTLINNKTFIWIRACSCIAFVLFVSLAVLIGLDTTKPPGVKTCYITMGWSKSYMVYFSSLTSFFSIAIVVAYVLTFISYWWYKKQASNSIIHRERRIAQTLILIVVAYLLCWCLPRLITIVYSRLGVENGLSRAMTGSIGYLNAVNSIVNVAIYGFKHRQIRSGFLNLIGFASTKYVAGNRLFTTVSSTMNHR</sequence>
<evidence type="ECO:0000313" key="12">
    <source>
        <dbReference type="Proteomes" id="UP000095287"/>
    </source>
</evidence>
<dbReference type="GO" id="GO:0004930">
    <property type="term" value="F:G protein-coupled receptor activity"/>
    <property type="evidence" value="ECO:0007669"/>
    <property type="project" value="UniProtKB-KW"/>
</dbReference>
<dbReference type="Gene3D" id="1.20.1070.10">
    <property type="entry name" value="Rhodopsin 7-helix transmembrane proteins"/>
    <property type="match status" value="2"/>
</dbReference>
<feature type="transmembrane region" description="Helical" evidence="10">
    <location>
        <begin position="242"/>
        <end position="271"/>
    </location>
</feature>
<dbReference type="Proteomes" id="UP000095287">
    <property type="component" value="Unplaced"/>
</dbReference>
<dbReference type="Pfam" id="PF00001">
    <property type="entry name" value="7tm_1"/>
    <property type="match status" value="1"/>
</dbReference>
<dbReference type="PROSITE" id="PS50262">
    <property type="entry name" value="G_PROTEIN_RECEP_F1_2"/>
    <property type="match status" value="2"/>
</dbReference>
<evidence type="ECO:0000256" key="1">
    <source>
        <dbReference type="ARBA" id="ARBA00004651"/>
    </source>
</evidence>
<evidence type="ECO:0000256" key="3">
    <source>
        <dbReference type="ARBA" id="ARBA00022692"/>
    </source>
</evidence>
<dbReference type="GO" id="GO:0005886">
    <property type="term" value="C:plasma membrane"/>
    <property type="evidence" value="ECO:0007669"/>
    <property type="project" value="UniProtKB-SubCell"/>
</dbReference>
<evidence type="ECO:0000259" key="11">
    <source>
        <dbReference type="PROSITE" id="PS50262"/>
    </source>
</evidence>
<dbReference type="SUPFAM" id="SSF81321">
    <property type="entry name" value="Family A G protein-coupled receptor-like"/>
    <property type="match status" value="1"/>
</dbReference>
<feature type="transmembrane region" description="Helical" evidence="10">
    <location>
        <begin position="324"/>
        <end position="346"/>
    </location>
</feature>
<evidence type="ECO:0000256" key="4">
    <source>
        <dbReference type="ARBA" id="ARBA00022989"/>
    </source>
</evidence>
<feature type="transmembrane region" description="Helical" evidence="10">
    <location>
        <begin position="200"/>
        <end position="222"/>
    </location>
</feature>
<keyword evidence="6 10" id="KW-0472">Membrane</keyword>
<organism evidence="12 13">
    <name type="scientific">Steinernema glaseri</name>
    <dbReference type="NCBI Taxonomy" id="37863"/>
    <lineage>
        <taxon>Eukaryota</taxon>
        <taxon>Metazoa</taxon>
        <taxon>Ecdysozoa</taxon>
        <taxon>Nematoda</taxon>
        <taxon>Chromadorea</taxon>
        <taxon>Rhabditida</taxon>
        <taxon>Tylenchina</taxon>
        <taxon>Panagrolaimomorpha</taxon>
        <taxon>Strongyloidoidea</taxon>
        <taxon>Steinernematidae</taxon>
        <taxon>Steinernema</taxon>
    </lineage>
</organism>
<evidence type="ECO:0000256" key="7">
    <source>
        <dbReference type="ARBA" id="ARBA00023170"/>
    </source>
</evidence>
<dbReference type="AlphaFoldDB" id="A0A1I7YZB7"/>
<keyword evidence="5 9" id="KW-0297">G-protein coupled receptor</keyword>
<name>A0A1I7YZB7_9BILA</name>
<dbReference type="PANTHER" id="PTHR24249:SF372">
    <property type="entry name" value="G-PROTEIN COUPLED RECEPTORS FAMILY 1 PROFILE DOMAIN-CONTAINING PROTEIN"/>
    <property type="match status" value="1"/>
</dbReference>
<dbReference type="CDD" id="cd00637">
    <property type="entry name" value="7tm_classA_rhodopsin-like"/>
    <property type="match status" value="1"/>
</dbReference>
<evidence type="ECO:0000256" key="6">
    <source>
        <dbReference type="ARBA" id="ARBA00023136"/>
    </source>
</evidence>
<evidence type="ECO:0000256" key="5">
    <source>
        <dbReference type="ARBA" id="ARBA00023040"/>
    </source>
</evidence>
<protein>
    <submittedName>
        <fullName evidence="13">G_PROTEIN_RECEP_F1_2 domain-containing protein</fullName>
    </submittedName>
</protein>
<dbReference type="PANTHER" id="PTHR24249">
    <property type="entry name" value="HISTAMINE RECEPTOR-RELATED G-PROTEIN COUPLED RECEPTOR"/>
    <property type="match status" value="1"/>
</dbReference>
<keyword evidence="7 9" id="KW-0675">Receptor</keyword>
<evidence type="ECO:0000256" key="8">
    <source>
        <dbReference type="ARBA" id="ARBA00023224"/>
    </source>
</evidence>
<keyword evidence="12" id="KW-1185">Reference proteome</keyword>
<proteinExistence type="inferred from homology"/>
<feature type="transmembrane region" description="Helical" evidence="10">
    <location>
        <begin position="161"/>
        <end position="179"/>
    </location>
</feature>
<keyword evidence="4 10" id="KW-1133">Transmembrane helix</keyword>